<dbReference type="AlphaFoldDB" id="A0A7M7JM37"/>
<accession>A0A7M7JM37</accession>
<dbReference type="Proteomes" id="UP000594260">
    <property type="component" value="Unplaced"/>
</dbReference>
<feature type="compositionally biased region" description="Basic and acidic residues" evidence="3">
    <location>
        <begin position="392"/>
        <end position="402"/>
    </location>
</feature>
<dbReference type="PANTHER" id="PTHR48029:SF1">
    <property type="entry name" value="NUCLEOLAR PROTEIN 8"/>
    <property type="match status" value="1"/>
</dbReference>
<feature type="compositionally biased region" description="Basic and acidic residues" evidence="3">
    <location>
        <begin position="201"/>
        <end position="240"/>
    </location>
</feature>
<dbReference type="EnsemblMetazoa" id="XM_022798354">
    <property type="protein sequence ID" value="XP_022654089"/>
    <property type="gene ID" value="LOC111247445"/>
</dbReference>
<dbReference type="KEGG" id="vde:111247445"/>
<feature type="compositionally biased region" description="Acidic residues" evidence="3">
    <location>
        <begin position="298"/>
        <end position="320"/>
    </location>
</feature>
<protein>
    <recommendedName>
        <fullName evidence="4">RRM domain-containing protein</fullName>
    </recommendedName>
</protein>
<evidence type="ECO:0000259" key="4">
    <source>
        <dbReference type="PROSITE" id="PS50102"/>
    </source>
</evidence>
<feature type="compositionally biased region" description="Basic and acidic residues" evidence="3">
    <location>
        <begin position="267"/>
        <end position="297"/>
    </location>
</feature>
<evidence type="ECO:0000256" key="2">
    <source>
        <dbReference type="PROSITE-ProRule" id="PRU00176"/>
    </source>
</evidence>
<dbReference type="Gene3D" id="3.30.70.330">
    <property type="match status" value="1"/>
</dbReference>
<feature type="compositionally biased region" description="Basic and acidic residues" evidence="3">
    <location>
        <begin position="142"/>
        <end position="172"/>
    </location>
</feature>
<dbReference type="InterPro" id="IPR035979">
    <property type="entry name" value="RBD_domain_sf"/>
</dbReference>
<feature type="compositionally biased region" description="Polar residues" evidence="3">
    <location>
        <begin position="242"/>
        <end position="266"/>
    </location>
</feature>
<dbReference type="PROSITE" id="PS50102">
    <property type="entry name" value="RRM"/>
    <property type="match status" value="1"/>
</dbReference>
<feature type="domain" description="RRM" evidence="4">
    <location>
        <begin position="4"/>
        <end position="83"/>
    </location>
</feature>
<dbReference type="OMA" id="TNERNDE"/>
<dbReference type="SMART" id="SM00360">
    <property type="entry name" value="RRM"/>
    <property type="match status" value="1"/>
</dbReference>
<reference evidence="5" key="1">
    <citation type="submission" date="2021-01" db="UniProtKB">
        <authorList>
            <consortium name="EnsemblMetazoa"/>
        </authorList>
    </citation>
    <scope>IDENTIFICATION</scope>
</reference>
<feature type="region of interest" description="Disordered" evidence="3">
    <location>
        <begin position="114"/>
        <end position="340"/>
    </location>
</feature>
<dbReference type="GO" id="GO:0003723">
    <property type="term" value="F:RNA binding"/>
    <property type="evidence" value="ECO:0007669"/>
    <property type="project" value="UniProtKB-UniRule"/>
</dbReference>
<dbReference type="OrthoDB" id="6495675at2759"/>
<dbReference type="GeneID" id="111247445"/>
<dbReference type="PANTHER" id="PTHR48029">
    <property type="entry name" value="NUCLEOLAR PROTEIN 8"/>
    <property type="match status" value="1"/>
</dbReference>
<dbReference type="SUPFAM" id="SSF54928">
    <property type="entry name" value="RNA-binding domain, RBD"/>
    <property type="match status" value="1"/>
</dbReference>
<evidence type="ECO:0000256" key="1">
    <source>
        <dbReference type="ARBA" id="ARBA00022884"/>
    </source>
</evidence>
<evidence type="ECO:0000313" key="6">
    <source>
        <dbReference type="Proteomes" id="UP000594260"/>
    </source>
</evidence>
<feature type="compositionally biased region" description="Basic and acidic residues" evidence="3">
    <location>
        <begin position="117"/>
        <end position="127"/>
    </location>
</feature>
<keyword evidence="6" id="KW-1185">Reference proteome</keyword>
<dbReference type="InterPro" id="IPR012677">
    <property type="entry name" value="Nucleotide-bd_a/b_plait_sf"/>
</dbReference>
<name>A0A7M7JM37_VARDE</name>
<dbReference type="InterPro" id="IPR000504">
    <property type="entry name" value="RRM_dom"/>
</dbReference>
<dbReference type="InParanoid" id="A0A7M7JM37"/>
<dbReference type="Pfam" id="PF00076">
    <property type="entry name" value="RRM_1"/>
    <property type="match status" value="1"/>
</dbReference>
<feature type="region of interest" description="Disordered" evidence="3">
    <location>
        <begin position="372"/>
        <end position="402"/>
    </location>
</feature>
<keyword evidence="1 2" id="KW-0694">RNA-binding</keyword>
<sequence>MDTRRLYIGGISESTLENDIKAKFGEFGSVKSVEIRCKENYGNRRYFAYIDIEADSKSIDNCVHQCNNLEWKGGCLKVQPAKESYLQKTQKEIFERKIQTETFTKGASSYGSFGQYRNEKTDYKPEAESQTSQKNCGEYESEDHYMEVDKTNEHPNDKKRGSGNDQGFDGHHSCHKTRKFSQEHDRHNQNWKIKRKYWKGKKSDNHDSDERNIHRKVNNREDVRQKKSEGRERQTWERQEFGGTSTAQMNWDSSLNRQQRSNQRFNGQRDSRRLESHSLKDDVKGDKTDTFESRRDDLFEEIDAADDIGKQDDDEMPNLDEDGKSSEGTYPANWEREDDPISEDNLKKLFDQKENQGFTLSSLFADQLKVEEMSSSDDDNENDNFPRRMRRDSRNESHTEERFGDDYWRRIEDKRKVHQKSWEEMRYRANDDCVQPLKSGTLKSFFFLPGDERLNEGSEVFQTNVDPQHFIDAWAEQAEQLTLRLFQRKTNAGVQHQIVQRLANGGQGLQRKSLKKGAHRGSS</sequence>
<organism evidence="5 6">
    <name type="scientific">Varroa destructor</name>
    <name type="common">Honeybee mite</name>
    <dbReference type="NCBI Taxonomy" id="109461"/>
    <lineage>
        <taxon>Eukaryota</taxon>
        <taxon>Metazoa</taxon>
        <taxon>Ecdysozoa</taxon>
        <taxon>Arthropoda</taxon>
        <taxon>Chelicerata</taxon>
        <taxon>Arachnida</taxon>
        <taxon>Acari</taxon>
        <taxon>Parasitiformes</taxon>
        <taxon>Mesostigmata</taxon>
        <taxon>Gamasina</taxon>
        <taxon>Dermanyssoidea</taxon>
        <taxon>Varroidae</taxon>
        <taxon>Varroa</taxon>
    </lineage>
</organism>
<evidence type="ECO:0000313" key="5">
    <source>
        <dbReference type="EnsemblMetazoa" id="XP_022654089"/>
    </source>
</evidence>
<dbReference type="RefSeq" id="XP_022654089.1">
    <property type="nucleotide sequence ID" value="XM_022798354.1"/>
</dbReference>
<proteinExistence type="predicted"/>
<evidence type="ECO:0000256" key="3">
    <source>
        <dbReference type="SAM" id="MobiDB-lite"/>
    </source>
</evidence>